<feature type="region of interest" description="Disordered" evidence="5">
    <location>
        <begin position="265"/>
        <end position="293"/>
    </location>
</feature>
<dbReference type="EMBL" id="BJWL01000015">
    <property type="protein sequence ID" value="GFZ01619.1"/>
    <property type="molecule type" value="Genomic_DNA"/>
</dbReference>
<evidence type="ECO:0000256" key="4">
    <source>
        <dbReference type="ARBA" id="ARBA00023242"/>
    </source>
</evidence>
<keyword evidence="3" id="KW-0238">DNA-binding</keyword>
<feature type="compositionally biased region" description="Low complexity" evidence="5">
    <location>
        <begin position="265"/>
        <end position="290"/>
    </location>
</feature>
<evidence type="ECO:0000313" key="10">
    <source>
        <dbReference type="Proteomes" id="UP000585474"/>
    </source>
</evidence>
<dbReference type="SUPFAM" id="SSF46689">
    <property type="entry name" value="Homeodomain-like"/>
    <property type="match status" value="1"/>
</dbReference>
<dbReference type="InterPro" id="IPR001005">
    <property type="entry name" value="SANT/Myb"/>
</dbReference>
<dbReference type="OrthoDB" id="2143914at2759"/>
<organism evidence="9 10">
    <name type="scientific">Actinidia rufa</name>
    <dbReference type="NCBI Taxonomy" id="165716"/>
    <lineage>
        <taxon>Eukaryota</taxon>
        <taxon>Viridiplantae</taxon>
        <taxon>Streptophyta</taxon>
        <taxon>Embryophyta</taxon>
        <taxon>Tracheophyta</taxon>
        <taxon>Spermatophyta</taxon>
        <taxon>Magnoliopsida</taxon>
        <taxon>eudicotyledons</taxon>
        <taxon>Gunneridae</taxon>
        <taxon>Pentapetalae</taxon>
        <taxon>asterids</taxon>
        <taxon>Ericales</taxon>
        <taxon>Actinidiaceae</taxon>
        <taxon>Actinidia</taxon>
    </lineage>
</organism>
<name>A0A7J0FSD3_9ERIC</name>
<evidence type="ECO:0000313" key="9">
    <source>
        <dbReference type="EMBL" id="GFZ01619.1"/>
    </source>
</evidence>
<comment type="subcellular location">
    <subcellularLocation>
        <location evidence="1">Nucleus</location>
    </subcellularLocation>
</comment>
<dbReference type="AlphaFoldDB" id="A0A7J0FSD3"/>
<evidence type="ECO:0000256" key="1">
    <source>
        <dbReference type="ARBA" id="ARBA00004123"/>
    </source>
</evidence>
<dbReference type="SMART" id="SM00717">
    <property type="entry name" value="SANT"/>
    <property type="match status" value="2"/>
</dbReference>
<reference evidence="9 10" key="1">
    <citation type="submission" date="2019-07" db="EMBL/GenBank/DDBJ databases">
        <title>De Novo Assembly of kiwifruit Actinidia rufa.</title>
        <authorList>
            <person name="Sugita-Konishi S."/>
            <person name="Sato K."/>
            <person name="Mori E."/>
            <person name="Abe Y."/>
            <person name="Kisaki G."/>
            <person name="Hamano K."/>
            <person name="Suezawa K."/>
            <person name="Otani M."/>
            <person name="Fukuda T."/>
            <person name="Manabe T."/>
            <person name="Gomi K."/>
            <person name="Tabuchi M."/>
            <person name="Akimitsu K."/>
            <person name="Kataoka I."/>
        </authorList>
    </citation>
    <scope>NUCLEOTIDE SEQUENCE [LARGE SCALE GENOMIC DNA]</scope>
    <source>
        <strain evidence="10">cv. Fuchu</strain>
    </source>
</reference>
<feature type="domain" description="HTH myb-type" evidence="8">
    <location>
        <begin position="125"/>
        <end position="180"/>
    </location>
</feature>
<proteinExistence type="predicted"/>
<protein>
    <submittedName>
        <fullName evidence="9">Myb domain protein 119</fullName>
    </submittedName>
</protein>
<comment type="caution">
    <text evidence="9">The sequence shown here is derived from an EMBL/GenBank/DDBJ whole genome shotgun (WGS) entry which is preliminary data.</text>
</comment>
<keyword evidence="2" id="KW-0677">Repeat</keyword>
<dbReference type="GO" id="GO:0000981">
    <property type="term" value="F:DNA-binding transcription factor activity, RNA polymerase II-specific"/>
    <property type="evidence" value="ECO:0007669"/>
    <property type="project" value="TreeGrafter"/>
</dbReference>
<dbReference type="InterPro" id="IPR017884">
    <property type="entry name" value="SANT_dom"/>
</dbReference>
<dbReference type="PROSITE" id="PS51293">
    <property type="entry name" value="SANT"/>
    <property type="match status" value="1"/>
</dbReference>
<dbReference type="FunFam" id="1.10.10.60:FF:000010">
    <property type="entry name" value="Transcriptional activator Myb isoform A"/>
    <property type="match status" value="1"/>
</dbReference>
<dbReference type="PROSITE" id="PS50090">
    <property type="entry name" value="MYB_LIKE"/>
    <property type="match status" value="2"/>
</dbReference>
<keyword evidence="10" id="KW-1185">Reference proteome</keyword>
<evidence type="ECO:0000259" key="7">
    <source>
        <dbReference type="PROSITE" id="PS51293"/>
    </source>
</evidence>
<feature type="domain" description="SANT" evidence="7">
    <location>
        <begin position="180"/>
        <end position="231"/>
    </location>
</feature>
<evidence type="ECO:0000256" key="2">
    <source>
        <dbReference type="ARBA" id="ARBA00022737"/>
    </source>
</evidence>
<dbReference type="Proteomes" id="UP000585474">
    <property type="component" value="Unassembled WGS sequence"/>
</dbReference>
<feature type="domain" description="Myb-like" evidence="6">
    <location>
        <begin position="125"/>
        <end position="176"/>
    </location>
</feature>
<accession>A0A7J0FSD3</accession>
<feature type="domain" description="HTH myb-type" evidence="8">
    <location>
        <begin position="181"/>
        <end position="231"/>
    </location>
</feature>
<keyword evidence="4" id="KW-0539">Nucleus</keyword>
<dbReference type="InterPro" id="IPR009057">
    <property type="entry name" value="Homeodomain-like_sf"/>
</dbReference>
<dbReference type="GO" id="GO:0000978">
    <property type="term" value="F:RNA polymerase II cis-regulatory region sequence-specific DNA binding"/>
    <property type="evidence" value="ECO:0007669"/>
    <property type="project" value="TreeGrafter"/>
</dbReference>
<evidence type="ECO:0000256" key="3">
    <source>
        <dbReference type="ARBA" id="ARBA00023125"/>
    </source>
</evidence>
<dbReference type="CDD" id="cd00167">
    <property type="entry name" value="SANT"/>
    <property type="match status" value="2"/>
</dbReference>
<dbReference type="PANTHER" id="PTHR45614:SF218">
    <property type="entry name" value="TRANSCRIPTION FACTOR MYB119-RELATED"/>
    <property type="match status" value="1"/>
</dbReference>
<dbReference type="PANTHER" id="PTHR45614">
    <property type="entry name" value="MYB PROTEIN-RELATED"/>
    <property type="match status" value="1"/>
</dbReference>
<dbReference type="GO" id="GO:0005634">
    <property type="term" value="C:nucleus"/>
    <property type="evidence" value="ECO:0007669"/>
    <property type="project" value="UniProtKB-SubCell"/>
</dbReference>
<evidence type="ECO:0000256" key="5">
    <source>
        <dbReference type="SAM" id="MobiDB-lite"/>
    </source>
</evidence>
<dbReference type="InterPro" id="IPR050560">
    <property type="entry name" value="MYB_TF"/>
</dbReference>
<evidence type="ECO:0000259" key="6">
    <source>
        <dbReference type="PROSITE" id="PS50090"/>
    </source>
</evidence>
<dbReference type="Gene3D" id="1.10.10.60">
    <property type="entry name" value="Homeodomain-like"/>
    <property type="match status" value="2"/>
</dbReference>
<dbReference type="Pfam" id="PF13921">
    <property type="entry name" value="Myb_DNA-bind_6"/>
    <property type="match status" value="1"/>
</dbReference>
<sequence length="447" mass="50056">MEGGGGLGYGNLQNKPPLCKPSLSFTAIDKFLSENYHFSLQNSQNKEALVFASGYSGLSPSDGAIGGFLWPDSLPDTSLVERFFHERESLNWASERNSNFSLDGENRLEVGNSKGVEKIAKGGSSMALIKGQWTDEEDRKLLKLVKQYGVRKWAQIADKMVGRAGKQCRERWHNHLRPDIKKDTWSEEEEKMLVEAHEKVGNKWAEIAKQIPGRTENSIKNHWNATKRRQNSNRKIKKSEGQNRKSLSSILQDYIKSKDLSITSTHISSTQSTKITVTPPTSTNSTVTDDFSNPTFPIPLSDLSESSIDDSPQFMNQAYDDELNFMINFFSDKNHNNDMECKKVQNDHAKDVLDFNPMGFNNYNGGNLVNKPINTPQDEAPRTHLSSDLFLAHLLDGPTNTSSTSLDCFYDYMKADSLPTQASSSGTKDMDLMEMVASSQLSLGGKW</sequence>
<evidence type="ECO:0000259" key="8">
    <source>
        <dbReference type="PROSITE" id="PS51294"/>
    </source>
</evidence>
<dbReference type="InterPro" id="IPR017930">
    <property type="entry name" value="Myb_dom"/>
</dbReference>
<gene>
    <name evidence="9" type="ORF">Acr_15g0002280</name>
</gene>
<feature type="domain" description="Myb-like" evidence="6">
    <location>
        <begin position="177"/>
        <end position="227"/>
    </location>
</feature>
<dbReference type="PROSITE" id="PS51294">
    <property type="entry name" value="HTH_MYB"/>
    <property type="match status" value="2"/>
</dbReference>